<dbReference type="AlphaFoldDB" id="A0A1U9YXM8"/>
<evidence type="ECO:0000313" key="1">
    <source>
        <dbReference type="EMBL" id="AQZ50140.1"/>
    </source>
</evidence>
<name>A0A1U9YXM8_9HYPH</name>
<dbReference type="Proteomes" id="UP000191135">
    <property type="component" value="Chromosome"/>
</dbReference>
<gene>
    <name evidence="1" type="ORF">Mame_00764</name>
</gene>
<dbReference type="KEGG" id="mmed:Mame_00764"/>
<protein>
    <submittedName>
        <fullName evidence="1">Uncharacterized protein</fullName>
    </submittedName>
</protein>
<accession>A0A1U9YXM8</accession>
<organism evidence="1 2">
    <name type="scientific">Martelella mediterranea DSM 17316</name>
    <dbReference type="NCBI Taxonomy" id="1122214"/>
    <lineage>
        <taxon>Bacteria</taxon>
        <taxon>Pseudomonadati</taxon>
        <taxon>Pseudomonadota</taxon>
        <taxon>Alphaproteobacteria</taxon>
        <taxon>Hyphomicrobiales</taxon>
        <taxon>Aurantimonadaceae</taxon>
        <taxon>Martelella</taxon>
    </lineage>
</organism>
<reference evidence="1 2" key="1">
    <citation type="submission" date="2017-03" db="EMBL/GenBank/DDBJ databases">
        <title>Foreign affairs: Plasmid Transfer between Roseobacters and Rhizobia.</title>
        <authorList>
            <person name="Bartling P."/>
            <person name="Bunk B."/>
            <person name="Overmann J."/>
            <person name="Brinkmann H."/>
            <person name="Petersen J."/>
        </authorList>
    </citation>
    <scope>NUCLEOTIDE SEQUENCE [LARGE SCALE GENOMIC DNA]</scope>
    <source>
        <strain evidence="1 2">MACL11</strain>
    </source>
</reference>
<proteinExistence type="predicted"/>
<dbReference type="RefSeq" id="WP_018065358.1">
    <property type="nucleotide sequence ID" value="NZ_AQWH01000012.1"/>
</dbReference>
<dbReference type="EMBL" id="CP020330">
    <property type="protein sequence ID" value="AQZ50140.1"/>
    <property type="molecule type" value="Genomic_DNA"/>
</dbReference>
<sequence length="64" mass="7072">MHDISADSQERIGRLLISESKKIRMVRSIEATLDLAMKLGYSAAAVRLYGALELIHNEDDLGEG</sequence>
<keyword evidence="2" id="KW-1185">Reference proteome</keyword>
<evidence type="ECO:0000313" key="2">
    <source>
        <dbReference type="Proteomes" id="UP000191135"/>
    </source>
</evidence>